<feature type="transmembrane region" description="Helical" evidence="1">
    <location>
        <begin position="159"/>
        <end position="185"/>
    </location>
</feature>
<dbReference type="EMBL" id="JAPDFW010000070">
    <property type="protein sequence ID" value="KAJ5074219.1"/>
    <property type="molecule type" value="Genomic_DNA"/>
</dbReference>
<dbReference type="InterPro" id="IPR043912">
    <property type="entry name" value="DUF5765"/>
</dbReference>
<feature type="transmembrane region" description="Helical" evidence="1">
    <location>
        <begin position="6"/>
        <end position="22"/>
    </location>
</feature>
<gene>
    <name evidence="2" type="ORF">M0811_00848</name>
</gene>
<protein>
    <submittedName>
        <fullName evidence="2">Uncharacterized protein</fullName>
    </submittedName>
</protein>
<comment type="caution">
    <text evidence="2">The sequence shown here is derived from an EMBL/GenBank/DDBJ whole genome shotgun (WGS) entry which is preliminary data.</text>
</comment>
<proteinExistence type="predicted"/>
<dbReference type="AlphaFoldDB" id="A0A9Q0RD02"/>
<reference evidence="2" key="1">
    <citation type="submission" date="2022-10" db="EMBL/GenBank/DDBJ databases">
        <title>Novel sulphate-reducing endosymbionts in the free-living metamonad Anaeramoeba.</title>
        <authorList>
            <person name="Jerlstrom-Hultqvist J."/>
            <person name="Cepicka I."/>
            <person name="Gallot-Lavallee L."/>
            <person name="Salas-Leiva D."/>
            <person name="Curtis B.A."/>
            <person name="Zahonova K."/>
            <person name="Pipaliya S."/>
            <person name="Dacks J."/>
            <person name="Roger A.J."/>
        </authorList>
    </citation>
    <scope>NUCLEOTIDE SEQUENCE</scope>
    <source>
        <strain evidence="2">BMAN</strain>
    </source>
</reference>
<sequence>MCFTQPISLIFTIAGVLASQYLRRAKHLKNDPRVWRMYIGMEYFTAMEFLQFIQYFWVDQCDSQINKILTWIGLFHIAYQPVFSNLMTSYDILKEHRFGYDKLVIPMCVIAGTFQISRIFGYDIFPCDDIQDPLCGKITCTFTGTVHLRWILKMRAHSYITPGGFIHSVLMFVPMMIAGAAKASFSLMLTGPILGYILSRNKDEWASIWCFYSVGQAIFGIWLSIRNYQPEKHYKEKQD</sequence>
<keyword evidence="1" id="KW-0472">Membrane</keyword>
<dbReference type="OMA" id="ERSSIWC"/>
<feature type="transmembrane region" description="Helical" evidence="1">
    <location>
        <begin position="68"/>
        <end position="87"/>
    </location>
</feature>
<evidence type="ECO:0000313" key="3">
    <source>
        <dbReference type="Proteomes" id="UP001149090"/>
    </source>
</evidence>
<dbReference type="Proteomes" id="UP001149090">
    <property type="component" value="Unassembled WGS sequence"/>
</dbReference>
<dbReference type="OrthoDB" id="10267839at2759"/>
<dbReference type="Pfam" id="PF19069">
    <property type="entry name" value="DUF5765"/>
    <property type="match status" value="1"/>
</dbReference>
<name>A0A9Q0RD02_ANAIG</name>
<evidence type="ECO:0000313" key="2">
    <source>
        <dbReference type="EMBL" id="KAJ5074219.1"/>
    </source>
</evidence>
<feature type="transmembrane region" description="Helical" evidence="1">
    <location>
        <begin position="205"/>
        <end position="225"/>
    </location>
</feature>
<evidence type="ECO:0000256" key="1">
    <source>
        <dbReference type="SAM" id="Phobius"/>
    </source>
</evidence>
<keyword evidence="1" id="KW-0812">Transmembrane</keyword>
<keyword evidence="1" id="KW-1133">Transmembrane helix</keyword>
<feature type="transmembrane region" description="Helical" evidence="1">
    <location>
        <begin position="34"/>
        <end position="56"/>
    </location>
</feature>
<accession>A0A9Q0RD02</accession>
<keyword evidence="3" id="KW-1185">Reference proteome</keyword>
<organism evidence="2 3">
    <name type="scientific">Anaeramoeba ignava</name>
    <name type="common">Anaerobic marine amoeba</name>
    <dbReference type="NCBI Taxonomy" id="1746090"/>
    <lineage>
        <taxon>Eukaryota</taxon>
        <taxon>Metamonada</taxon>
        <taxon>Anaeramoebidae</taxon>
        <taxon>Anaeramoeba</taxon>
    </lineage>
</organism>